<keyword evidence="8" id="KW-1185">Reference proteome</keyword>
<evidence type="ECO:0000259" key="6">
    <source>
        <dbReference type="PROSITE" id="PS51722"/>
    </source>
</evidence>
<protein>
    <submittedName>
        <fullName evidence="7">GTP-binding protein 1</fullName>
    </submittedName>
</protein>
<keyword evidence="3" id="KW-0547">Nucleotide-binding</keyword>
<dbReference type="Gene3D" id="2.40.30.10">
    <property type="entry name" value="Translation factors"/>
    <property type="match status" value="2"/>
</dbReference>
<dbReference type="InterPro" id="IPR009000">
    <property type="entry name" value="Transl_B-barrel_sf"/>
</dbReference>
<dbReference type="SUPFAM" id="SSF50447">
    <property type="entry name" value="Translation proteins"/>
    <property type="match status" value="1"/>
</dbReference>
<name>K8E964_9CHLO</name>
<evidence type="ECO:0000313" key="7">
    <source>
        <dbReference type="EMBL" id="CCO14139.1"/>
    </source>
</evidence>
<gene>
    <name evidence="7" type="ORF">Bathy01g03490</name>
</gene>
<evidence type="ECO:0000256" key="2">
    <source>
        <dbReference type="ARBA" id="ARBA00007249"/>
    </source>
</evidence>
<dbReference type="Pfam" id="PF00009">
    <property type="entry name" value="GTP_EFTU"/>
    <property type="match status" value="1"/>
</dbReference>
<organism evidence="7 8">
    <name type="scientific">Bathycoccus prasinos</name>
    <dbReference type="NCBI Taxonomy" id="41875"/>
    <lineage>
        <taxon>Eukaryota</taxon>
        <taxon>Viridiplantae</taxon>
        <taxon>Chlorophyta</taxon>
        <taxon>Mamiellophyceae</taxon>
        <taxon>Mamiellales</taxon>
        <taxon>Bathycoccaceae</taxon>
        <taxon>Bathycoccus</taxon>
    </lineage>
</organism>
<dbReference type="RefSeq" id="XP_007515260.1">
    <property type="nucleotide sequence ID" value="XM_007515198.1"/>
</dbReference>
<feature type="compositionally biased region" description="Basic and acidic residues" evidence="5">
    <location>
        <begin position="1"/>
        <end position="13"/>
    </location>
</feature>
<dbReference type="FunFam" id="3.40.50.300:FF:000091">
    <property type="entry name" value="Probable GTP-binding protein 1"/>
    <property type="match status" value="1"/>
</dbReference>
<dbReference type="EMBL" id="FO082278">
    <property type="protein sequence ID" value="CCO14139.1"/>
    <property type="molecule type" value="Genomic_DNA"/>
</dbReference>
<dbReference type="PANTHER" id="PTHR43721:SF9">
    <property type="entry name" value="GTP-BINDING PROTEIN 1"/>
    <property type="match status" value="1"/>
</dbReference>
<dbReference type="Proteomes" id="UP000198341">
    <property type="component" value="Chromosome 1"/>
</dbReference>
<evidence type="ECO:0000256" key="5">
    <source>
        <dbReference type="SAM" id="MobiDB-lite"/>
    </source>
</evidence>
<evidence type="ECO:0000256" key="3">
    <source>
        <dbReference type="ARBA" id="ARBA00022741"/>
    </source>
</evidence>
<dbReference type="GO" id="GO:0003746">
    <property type="term" value="F:translation elongation factor activity"/>
    <property type="evidence" value="ECO:0007669"/>
    <property type="project" value="TreeGrafter"/>
</dbReference>
<dbReference type="SUPFAM" id="SSF52540">
    <property type="entry name" value="P-loop containing nucleoside triphosphate hydrolases"/>
    <property type="match status" value="1"/>
</dbReference>
<dbReference type="InterPro" id="IPR009001">
    <property type="entry name" value="Transl_elong_EF1A/Init_IF2_C"/>
</dbReference>
<dbReference type="SUPFAM" id="SSF50465">
    <property type="entry name" value="EF-Tu/eEF-1alpha/eIF2-gamma C-terminal domain"/>
    <property type="match status" value="1"/>
</dbReference>
<dbReference type="CDD" id="cd04165">
    <property type="entry name" value="GTPBP1_like"/>
    <property type="match status" value="1"/>
</dbReference>
<accession>K8E964</accession>
<evidence type="ECO:0000256" key="1">
    <source>
        <dbReference type="ARBA" id="ARBA00003982"/>
    </source>
</evidence>
<dbReference type="InterPro" id="IPR035531">
    <property type="entry name" value="GTPBP1-like"/>
</dbReference>
<sequence length="656" mass="73005">MLEEKLERTLKLLDEDEKGGEDKEESRSSSSSGDNENENENKASPTSPFDLESSYDDFLLKPESDEGSVEYKRHLVNPSARNFEKLTTQLLWRLNEGGGECLYEIGVDDDGFVRGISEEEMKFSVETLEKMAKQLSAKVSEAFERKTSEKERFAKCALVRKIFPKEANHLELRITTVGNVDSGKSTLLGVLTKGVLDNGRGSARANVFRHKHEMETGRTSSISTQIMGFTPDGKVANYQDERTRETHSLRWSEIVEKSSKVISFSDLCGHERYLKTTLCGLTSVCPDYAMLVVDSNRGGVVGMLKEHLGIVLGLKIPFLVCVTKIDMCADHLLQSTMESVLRLLKRPGVHKKPIIVRERNDVSTCIKTMAGDSDVTPIFQVSCVENTNLDLLRLLLNHLPSRRQFDVQKKKTQNGEEEEELEETTNKHGKDECGALVHLDDAFTVNGVGTVVSGVVTKGSISTNQQLLLGPDSLGHFKEVVVKSTMTHRTSVLKAVCGQSASFAIKAKNSKEPVHKADVRKGMAMICKSLHPRATWSFEAEILIFVSPTTLTVGYAPVLHCMSVRQCARICKIEGKDVLRAGDRAKVVFQWLYRPEFVEEGFRVIFREGRTRGLGSITKVSFDGDKQKSWPDSRKQLHGTNMEAMMNTATATKSAG</sequence>
<dbReference type="AlphaFoldDB" id="K8E964"/>
<dbReference type="CDD" id="cd03708">
    <property type="entry name" value="GTPBP_III"/>
    <property type="match status" value="1"/>
</dbReference>
<dbReference type="PROSITE" id="PS51722">
    <property type="entry name" value="G_TR_2"/>
    <property type="match status" value="1"/>
</dbReference>
<dbReference type="InterPro" id="IPR000795">
    <property type="entry name" value="T_Tr_GTP-bd_dom"/>
</dbReference>
<dbReference type="GO" id="GO:0005525">
    <property type="term" value="F:GTP binding"/>
    <property type="evidence" value="ECO:0007669"/>
    <property type="project" value="UniProtKB-KW"/>
</dbReference>
<dbReference type="PANTHER" id="PTHR43721">
    <property type="entry name" value="ELONGATION FACTOR TU-RELATED"/>
    <property type="match status" value="1"/>
</dbReference>
<dbReference type="InterPro" id="IPR027417">
    <property type="entry name" value="P-loop_NTPase"/>
</dbReference>
<feature type="region of interest" description="Disordered" evidence="5">
    <location>
        <begin position="1"/>
        <end position="53"/>
    </location>
</feature>
<dbReference type="GeneID" id="19018084"/>
<feature type="region of interest" description="Disordered" evidence="5">
    <location>
        <begin position="406"/>
        <end position="428"/>
    </location>
</feature>
<dbReference type="KEGG" id="bpg:Bathy01g03490"/>
<reference evidence="7 8" key="1">
    <citation type="submission" date="2011-10" db="EMBL/GenBank/DDBJ databases">
        <authorList>
            <person name="Genoscope - CEA"/>
        </authorList>
    </citation>
    <scope>NUCLEOTIDE SEQUENCE [LARGE SCALE GENOMIC DNA]</scope>
    <source>
        <strain evidence="7 8">RCC 1105</strain>
    </source>
</reference>
<proteinExistence type="inferred from homology"/>
<dbReference type="OrthoDB" id="248233at2759"/>
<comment type="function">
    <text evidence="1">This protein promotes the GTP-dependent binding of aminoacyl-tRNA to the A-site of ribosomes during protein biosynthesis.</text>
</comment>
<dbReference type="Gene3D" id="3.40.50.300">
    <property type="entry name" value="P-loop containing nucleotide triphosphate hydrolases"/>
    <property type="match status" value="1"/>
</dbReference>
<evidence type="ECO:0000256" key="4">
    <source>
        <dbReference type="ARBA" id="ARBA00023134"/>
    </source>
</evidence>
<comment type="similarity">
    <text evidence="2">Belongs to the TRAFAC class translation factor GTPase superfamily. Classic translation factor GTPase family. EF-Tu/EF-1A subfamily.</text>
</comment>
<dbReference type="InterPro" id="IPR050055">
    <property type="entry name" value="EF-Tu_GTPase"/>
</dbReference>
<keyword evidence="4" id="KW-0342">GTP-binding</keyword>
<evidence type="ECO:0000313" key="8">
    <source>
        <dbReference type="Proteomes" id="UP000198341"/>
    </source>
</evidence>
<dbReference type="eggNOG" id="KOG0463">
    <property type="taxonomic scope" value="Eukaryota"/>
</dbReference>
<dbReference type="GO" id="GO:0003924">
    <property type="term" value="F:GTPase activity"/>
    <property type="evidence" value="ECO:0007669"/>
    <property type="project" value="InterPro"/>
</dbReference>
<feature type="domain" description="Tr-type G" evidence="6">
    <location>
        <begin position="169"/>
        <end position="403"/>
    </location>
</feature>